<feature type="region of interest" description="Disordered" evidence="10">
    <location>
        <begin position="285"/>
        <end position="321"/>
    </location>
</feature>
<dbReference type="Pfam" id="PF10444">
    <property type="entry name" value="Nbl1_Borealin_N"/>
    <property type="match status" value="1"/>
</dbReference>
<dbReference type="GO" id="GO:0051301">
    <property type="term" value="P:cell division"/>
    <property type="evidence" value="ECO:0007669"/>
    <property type="project" value="UniProtKB-KW"/>
</dbReference>
<protein>
    <recommendedName>
        <fullName evidence="11">Borealin N-terminal domain-containing protein</fullName>
    </recommendedName>
</protein>
<dbReference type="GO" id="GO:0000775">
    <property type="term" value="C:chromosome, centromeric region"/>
    <property type="evidence" value="ECO:0007669"/>
    <property type="project" value="UniProtKB-SubCell"/>
</dbReference>
<evidence type="ECO:0000313" key="13">
    <source>
        <dbReference type="Proteomes" id="UP000799439"/>
    </source>
</evidence>
<keyword evidence="5" id="KW-0132">Cell division</keyword>
<feature type="domain" description="Borealin N-terminal" evidence="11">
    <location>
        <begin position="25"/>
        <end position="80"/>
    </location>
</feature>
<comment type="similarity">
    <text evidence="3">Belongs to the borealin family.</text>
</comment>
<keyword evidence="13" id="KW-1185">Reference proteome</keyword>
<keyword evidence="7" id="KW-0539">Nucleus</keyword>
<keyword evidence="6" id="KW-0498">Mitosis</keyword>
<dbReference type="AlphaFoldDB" id="A0A9P4IWQ5"/>
<feature type="compositionally biased region" description="Basic and acidic residues" evidence="10">
    <location>
        <begin position="113"/>
        <end position="134"/>
    </location>
</feature>
<dbReference type="GO" id="GO:0000070">
    <property type="term" value="P:mitotic sister chromatid segregation"/>
    <property type="evidence" value="ECO:0007669"/>
    <property type="project" value="TreeGrafter"/>
</dbReference>
<feature type="compositionally biased region" description="Polar residues" evidence="10">
    <location>
        <begin position="198"/>
        <end position="218"/>
    </location>
</feature>
<organism evidence="12 13">
    <name type="scientific">Myriangium duriaei CBS 260.36</name>
    <dbReference type="NCBI Taxonomy" id="1168546"/>
    <lineage>
        <taxon>Eukaryota</taxon>
        <taxon>Fungi</taxon>
        <taxon>Dikarya</taxon>
        <taxon>Ascomycota</taxon>
        <taxon>Pezizomycotina</taxon>
        <taxon>Dothideomycetes</taxon>
        <taxon>Dothideomycetidae</taxon>
        <taxon>Myriangiales</taxon>
        <taxon>Myriangiaceae</taxon>
        <taxon>Myriangium</taxon>
    </lineage>
</organism>
<evidence type="ECO:0000259" key="11">
    <source>
        <dbReference type="Pfam" id="PF10444"/>
    </source>
</evidence>
<dbReference type="GO" id="GO:0051233">
    <property type="term" value="C:spindle midzone"/>
    <property type="evidence" value="ECO:0007669"/>
    <property type="project" value="TreeGrafter"/>
</dbReference>
<dbReference type="EMBL" id="ML996088">
    <property type="protein sequence ID" value="KAF2151327.1"/>
    <property type="molecule type" value="Genomic_DNA"/>
</dbReference>
<reference evidence="12" key="1">
    <citation type="journal article" date="2020" name="Stud. Mycol.">
        <title>101 Dothideomycetes genomes: a test case for predicting lifestyles and emergence of pathogens.</title>
        <authorList>
            <person name="Haridas S."/>
            <person name="Albert R."/>
            <person name="Binder M."/>
            <person name="Bloem J."/>
            <person name="Labutti K."/>
            <person name="Salamov A."/>
            <person name="Andreopoulos B."/>
            <person name="Baker S."/>
            <person name="Barry K."/>
            <person name="Bills G."/>
            <person name="Bluhm B."/>
            <person name="Cannon C."/>
            <person name="Castanera R."/>
            <person name="Culley D."/>
            <person name="Daum C."/>
            <person name="Ezra D."/>
            <person name="Gonzalez J."/>
            <person name="Henrissat B."/>
            <person name="Kuo A."/>
            <person name="Liang C."/>
            <person name="Lipzen A."/>
            <person name="Lutzoni F."/>
            <person name="Magnuson J."/>
            <person name="Mondo S."/>
            <person name="Nolan M."/>
            <person name="Ohm R."/>
            <person name="Pangilinan J."/>
            <person name="Park H.-J."/>
            <person name="Ramirez L."/>
            <person name="Alfaro M."/>
            <person name="Sun H."/>
            <person name="Tritt A."/>
            <person name="Yoshinaga Y."/>
            <person name="Zwiers L.-H."/>
            <person name="Turgeon B."/>
            <person name="Goodwin S."/>
            <person name="Spatafora J."/>
            <person name="Crous P."/>
            <person name="Grigoriev I."/>
        </authorList>
    </citation>
    <scope>NUCLEOTIDE SEQUENCE</scope>
    <source>
        <strain evidence="12">CBS 260.36</strain>
    </source>
</reference>
<evidence type="ECO:0000313" key="12">
    <source>
        <dbReference type="EMBL" id="KAF2151327.1"/>
    </source>
</evidence>
<feature type="compositionally biased region" description="Polar residues" evidence="10">
    <location>
        <begin position="163"/>
        <end position="175"/>
    </location>
</feature>
<evidence type="ECO:0000256" key="9">
    <source>
        <dbReference type="ARBA" id="ARBA00023328"/>
    </source>
</evidence>
<evidence type="ECO:0000256" key="1">
    <source>
        <dbReference type="ARBA" id="ARBA00004123"/>
    </source>
</evidence>
<dbReference type="PANTHER" id="PTHR16040">
    <property type="entry name" value="AUSTRALIN, ISOFORM A-RELATED"/>
    <property type="match status" value="1"/>
</dbReference>
<dbReference type="GO" id="GO:0005634">
    <property type="term" value="C:nucleus"/>
    <property type="evidence" value="ECO:0007669"/>
    <property type="project" value="UniProtKB-SubCell"/>
</dbReference>
<evidence type="ECO:0000256" key="2">
    <source>
        <dbReference type="ARBA" id="ARBA00004584"/>
    </source>
</evidence>
<evidence type="ECO:0000256" key="5">
    <source>
        <dbReference type="ARBA" id="ARBA00022618"/>
    </source>
</evidence>
<dbReference type="InterPro" id="IPR018851">
    <property type="entry name" value="Borealin_N"/>
</dbReference>
<name>A0A9P4IWQ5_9PEZI</name>
<dbReference type="PANTHER" id="PTHR16040:SF7">
    <property type="entry name" value="AUSTRALIN, ISOFORM A-RELATED"/>
    <property type="match status" value="1"/>
</dbReference>
<feature type="compositionally biased region" description="Polar residues" evidence="10">
    <location>
        <begin position="226"/>
        <end position="248"/>
    </location>
</feature>
<evidence type="ECO:0000256" key="8">
    <source>
        <dbReference type="ARBA" id="ARBA00023306"/>
    </source>
</evidence>
<proteinExistence type="inferred from homology"/>
<sequence length="321" mass="34262">MATTPEQASRHDFSMGTTTITEARKQMLMDNLQLEITERARKLRAQYALQAQALRTRLEMRVNRIPHSLRHANMQDLLDKYSQPQKTVTITSPHKASYPMLSTTAATSRGLKRTSDAMPDKENERPAGDLENPKKRAKTTAPNSTVPVKPTARTASRKPGPSSVLSPKSHNSRTYPISPLKAASPIKPASPVKESTLPKPSSRVNLTATSKQTRPASRQTKRPAAQTDSGLTATNRPSSGSDASSGTTIMKRVAPTMTATAKKVAPAATKSRTAGIKSALSSLTGSKRGAATKKAAAVTAPTTTTANSTTTVGGRTLRKRG</sequence>
<keyword evidence="8" id="KW-0131">Cell cycle</keyword>
<comment type="subcellular location">
    <subcellularLocation>
        <location evidence="2">Chromosome</location>
        <location evidence="2">Centromere</location>
    </subcellularLocation>
    <subcellularLocation>
        <location evidence="1">Nucleus</location>
    </subcellularLocation>
</comment>
<evidence type="ECO:0000256" key="7">
    <source>
        <dbReference type="ARBA" id="ARBA00023242"/>
    </source>
</evidence>
<dbReference type="GO" id="GO:0032133">
    <property type="term" value="C:chromosome passenger complex"/>
    <property type="evidence" value="ECO:0007669"/>
    <property type="project" value="TreeGrafter"/>
</dbReference>
<feature type="region of interest" description="Disordered" evidence="10">
    <location>
        <begin position="89"/>
        <end position="248"/>
    </location>
</feature>
<evidence type="ECO:0000256" key="3">
    <source>
        <dbReference type="ARBA" id="ARBA00009914"/>
    </source>
</evidence>
<feature type="compositionally biased region" description="Polar residues" evidence="10">
    <location>
        <begin position="89"/>
        <end position="107"/>
    </location>
</feature>
<feature type="compositionally biased region" description="Low complexity" evidence="10">
    <location>
        <begin position="285"/>
        <end position="315"/>
    </location>
</feature>
<evidence type="ECO:0000256" key="6">
    <source>
        <dbReference type="ARBA" id="ARBA00022776"/>
    </source>
</evidence>
<comment type="caution">
    <text evidence="12">The sequence shown here is derived from an EMBL/GenBank/DDBJ whole genome shotgun (WGS) entry which is preliminary data.</text>
</comment>
<evidence type="ECO:0000256" key="10">
    <source>
        <dbReference type="SAM" id="MobiDB-lite"/>
    </source>
</evidence>
<evidence type="ECO:0000256" key="4">
    <source>
        <dbReference type="ARBA" id="ARBA00022454"/>
    </source>
</evidence>
<accession>A0A9P4IWQ5</accession>
<dbReference type="InterPro" id="IPR018867">
    <property type="entry name" value="Cell_div_borealin"/>
</dbReference>
<dbReference type="Proteomes" id="UP000799439">
    <property type="component" value="Unassembled WGS sequence"/>
</dbReference>
<keyword evidence="4" id="KW-0158">Chromosome</keyword>
<gene>
    <name evidence="12" type="ORF">K461DRAFT_280114</name>
</gene>
<dbReference type="OrthoDB" id="2392550at2759"/>
<keyword evidence="9" id="KW-0137">Centromere</keyword>